<dbReference type="AlphaFoldDB" id="A0A6J6WEG4"/>
<dbReference type="Pfam" id="PF01865">
    <property type="entry name" value="PhoU_div"/>
    <property type="match status" value="1"/>
</dbReference>
<dbReference type="EMBL" id="CAEZUA010000071">
    <property type="protein sequence ID" value="CAB4593775.1"/>
    <property type="molecule type" value="Genomic_DNA"/>
</dbReference>
<evidence type="ECO:0000313" key="4">
    <source>
        <dbReference type="EMBL" id="CAB4705246.1"/>
    </source>
</evidence>
<evidence type="ECO:0000313" key="2">
    <source>
        <dbReference type="EMBL" id="CAB4593775.1"/>
    </source>
</evidence>
<accession>A0A6J6WEG4</accession>
<dbReference type="EMBL" id="CAFBOE010000071">
    <property type="protein sequence ID" value="CAB4977399.1"/>
    <property type="molecule type" value="Genomic_DNA"/>
</dbReference>
<dbReference type="EMBL" id="CAFBPG010000064">
    <property type="protein sequence ID" value="CAB5013557.1"/>
    <property type="molecule type" value="Genomic_DNA"/>
</dbReference>
<dbReference type="EMBL" id="CAFBMI010000067">
    <property type="protein sequence ID" value="CAB4903290.1"/>
    <property type="molecule type" value="Genomic_DNA"/>
</dbReference>
<proteinExistence type="inferred from homology"/>
<dbReference type="InterPro" id="IPR038078">
    <property type="entry name" value="PhoU-like_sf"/>
</dbReference>
<protein>
    <submittedName>
        <fullName evidence="5">Unannotated protein</fullName>
    </submittedName>
</protein>
<organism evidence="5">
    <name type="scientific">freshwater metagenome</name>
    <dbReference type="NCBI Taxonomy" id="449393"/>
    <lineage>
        <taxon>unclassified sequences</taxon>
        <taxon>metagenomes</taxon>
        <taxon>ecological metagenomes</taxon>
    </lineage>
</organism>
<evidence type="ECO:0000313" key="10">
    <source>
        <dbReference type="EMBL" id="CAB5073511.1"/>
    </source>
</evidence>
<dbReference type="EMBL" id="CAEZZZ010000063">
    <property type="protein sequence ID" value="CAB4782890.1"/>
    <property type="molecule type" value="Genomic_DNA"/>
</dbReference>
<dbReference type="EMBL" id="CAFBQZ010000052">
    <property type="protein sequence ID" value="CAB5073511.1"/>
    <property type="molecule type" value="Genomic_DNA"/>
</dbReference>
<dbReference type="InterPro" id="IPR052912">
    <property type="entry name" value="UPF0111_domain"/>
</dbReference>
<dbReference type="EMBL" id="CAEZXT010000082">
    <property type="protein sequence ID" value="CAB4705246.1"/>
    <property type="molecule type" value="Genomic_DNA"/>
</dbReference>
<evidence type="ECO:0000313" key="7">
    <source>
        <dbReference type="EMBL" id="CAB4903290.1"/>
    </source>
</evidence>
<sequence>MALTPKDAVLFDLYTSLAERLASGARTAVDLVNGPMENRKDLAKRVGAIETEADELLGKIVRRVDDMFVTPYDRGDLQQLANYLDDAMDALEEATDLVILHGVGEFPQGTSDLVDAARRLAELTASSMPRLKNLKDLEHYYLEADRIEDEGDRIHRRITSLLFSGSFDAMTVLRLESVIDLFEDSLDEMARVARTIRTIALKES</sequence>
<evidence type="ECO:0000313" key="9">
    <source>
        <dbReference type="EMBL" id="CAB5013557.1"/>
    </source>
</evidence>
<evidence type="ECO:0000256" key="1">
    <source>
        <dbReference type="ARBA" id="ARBA00008591"/>
    </source>
</evidence>
<dbReference type="EMBL" id="CAFAAR010000065">
    <property type="protein sequence ID" value="CAB4805775.1"/>
    <property type="molecule type" value="Genomic_DNA"/>
</dbReference>
<dbReference type="InterPro" id="IPR018445">
    <property type="entry name" value="Put_Phosphate_transp_reg"/>
</dbReference>
<evidence type="ECO:0000313" key="5">
    <source>
        <dbReference type="EMBL" id="CAB4782890.1"/>
    </source>
</evidence>
<gene>
    <name evidence="2" type="ORF">UFOPK1773_00981</name>
    <name evidence="3" type="ORF">UFOPK2288_00633</name>
    <name evidence="4" type="ORF">UFOPK2589_01053</name>
    <name evidence="5" type="ORF">UFOPK2931_00902</name>
    <name evidence="6" type="ORF">UFOPK3056_00754</name>
    <name evidence="7" type="ORF">UFOPK3558_00795</name>
    <name evidence="8" type="ORF">UFOPK3916_00816</name>
    <name evidence="9" type="ORF">UFOPK4074_00770</name>
    <name evidence="10" type="ORF">UFOPK4372_00743</name>
</gene>
<dbReference type="PANTHER" id="PTHR37298">
    <property type="entry name" value="UPF0111 PROTEIN YKAA"/>
    <property type="match status" value="1"/>
</dbReference>
<dbReference type="EMBL" id="CAEZWS010000024">
    <property type="protein sequence ID" value="CAB4663643.1"/>
    <property type="molecule type" value="Genomic_DNA"/>
</dbReference>
<comment type="similarity">
    <text evidence="1">Belongs to the UPF0111 family.</text>
</comment>
<evidence type="ECO:0000313" key="3">
    <source>
        <dbReference type="EMBL" id="CAB4663643.1"/>
    </source>
</evidence>
<dbReference type="PANTHER" id="PTHR37298:SF1">
    <property type="entry name" value="UPF0111 PROTEIN YKAA"/>
    <property type="match status" value="1"/>
</dbReference>
<evidence type="ECO:0000313" key="6">
    <source>
        <dbReference type="EMBL" id="CAB4805775.1"/>
    </source>
</evidence>
<evidence type="ECO:0000313" key="8">
    <source>
        <dbReference type="EMBL" id="CAB4977399.1"/>
    </source>
</evidence>
<name>A0A6J6WEG4_9ZZZZ</name>
<dbReference type="Gene3D" id="1.20.58.220">
    <property type="entry name" value="Phosphate transport system protein phou homolog 2, domain 2"/>
    <property type="match status" value="1"/>
</dbReference>
<reference evidence="5" key="1">
    <citation type="submission" date="2020-05" db="EMBL/GenBank/DDBJ databases">
        <authorList>
            <person name="Chiriac C."/>
            <person name="Salcher M."/>
            <person name="Ghai R."/>
            <person name="Kavagutti S V."/>
        </authorList>
    </citation>
    <scope>NUCLEOTIDE SEQUENCE</scope>
</reference>